<evidence type="ECO:0000313" key="2">
    <source>
        <dbReference type="EMBL" id="CAA9294608.1"/>
    </source>
</evidence>
<reference evidence="2" key="1">
    <citation type="submission" date="2020-02" db="EMBL/GenBank/DDBJ databases">
        <authorList>
            <person name="Meier V. D."/>
        </authorList>
    </citation>
    <scope>NUCLEOTIDE SEQUENCE</scope>
    <source>
        <strain evidence="2">AVDCRST_MAG68</strain>
    </source>
</reference>
<feature type="non-terminal residue" evidence="2">
    <location>
        <position position="1"/>
    </location>
</feature>
<dbReference type="AlphaFoldDB" id="A0A6J4K492"/>
<evidence type="ECO:0000256" key="1">
    <source>
        <dbReference type="SAM" id="MobiDB-lite"/>
    </source>
</evidence>
<feature type="non-terminal residue" evidence="2">
    <location>
        <position position="45"/>
    </location>
</feature>
<name>A0A6J4K492_9BACT</name>
<gene>
    <name evidence="2" type="ORF">AVDCRST_MAG68-1742</name>
</gene>
<feature type="compositionally biased region" description="Polar residues" evidence="1">
    <location>
        <begin position="1"/>
        <end position="12"/>
    </location>
</feature>
<sequence>GRQISRISSARSWGSPRRGCYAPRDPQRRWTGPGRPASTPPRGGL</sequence>
<protein>
    <submittedName>
        <fullName evidence="2">Uncharacterized protein</fullName>
    </submittedName>
</protein>
<accession>A0A6J4K492</accession>
<organism evidence="2">
    <name type="scientific">uncultured Gemmatimonadota bacterium</name>
    <dbReference type="NCBI Taxonomy" id="203437"/>
    <lineage>
        <taxon>Bacteria</taxon>
        <taxon>Pseudomonadati</taxon>
        <taxon>Gemmatimonadota</taxon>
        <taxon>environmental samples</taxon>
    </lineage>
</organism>
<proteinExistence type="predicted"/>
<feature type="region of interest" description="Disordered" evidence="1">
    <location>
        <begin position="1"/>
        <end position="45"/>
    </location>
</feature>
<dbReference type="EMBL" id="CADCTW010000001">
    <property type="protein sequence ID" value="CAA9294608.1"/>
    <property type="molecule type" value="Genomic_DNA"/>
</dbReference>